<dbReference type="EMBL" id="GBHO01018779">
    <property type="protein sequence ID" value="JAG24825.1"/>
    <property type="molecule type" value="Transcribed_RNA"/>
</dbReference>
<feature type="region of interest" description="Disordered" evidence="1">
    <location>
        <begin position="1"/>
        <end position="23"/>
    </location>
</feature>
<name>A0A0A9Z5U5_LYGHE</name>
<proteinExistence type="predicted"/>
<accession>A0A0A9Z5U5</accession>
<organism evidence="4">
    <name type="scientific">Lygus hesperus</name>
    <name type="common">Western plant bug</name>
    <dbReference type="NCBI Taxonomy" id="30085"/>
    <lineage>
        <taxon>Eukaryota</taxon>
        <taxon>Metazoa</taxon>
        <taxon>Ecdysozoa</taxon>
        <taxon>Arthropoda</taxon>
        <taxon>Hexapoda</taxon>
        <taxon>Insecta</taxon>
        <taxon>Pterygota</taxon>
        <taxon>Neoptera</taxon>
        <taxon>Paraneoptera</taxon>
        <taxon>Hemiptera</taxon>
        <taxon>Heteroptera</taxon>
        <taxon>Panheteroptera</taxon>
        <taxon>Cimicomorpha</taxon>
        <taxon>Miridae</taxon>
        <taxon>Mirini</taxon>
        <taxon>Lygus</taxon>
    </lineage>
</organism>
<reference evidence="4" key="1">
    <citation type="journal article" date="2014" name="PLoS ONE">
        <title>Transcriptome-Based Identification of ABC Transporters in the Western Tarnished Plant Bug Lygus hesperus.</title>
        <authorList>
            <person name="Hull J.J."/>
            <person name="Chaney K."/>
            <person name="Geib S.M."/>
            <person name="Fabrick J.A."/>
            <person name="Brent C.S."/>
            <person name="Walsh D."/>
            <person name="Lavine L.C."/>
        </authorList>
    </citation>
    <scope>NUCLEOTIDE SEQUENCE</scope>
</reference>
<feature type="non-terminal residue" evidence="4">
    <location>
        <position position="1"/>
    </location>
</feature>
<protein>
    <submittedName>
        <fullName evidence="4">Uncharacterized protein</fullName>
    </submittedName>
</protein>
<dbReference type="EMBL" id="GBHO01004886">
    <property type="protein sequence ID" value="JAG38718.1"/>
    <property type="molecule type" value="Transcribed_RNA"/>
</dbReference>
<feature type="compositionally biased region" description="Basic and acidic residues" evidence="1">
    <location>
        <begin position="1"/>
        <end position="10"/>
    </location>
</feature>
<evidence type="ECO:0000313" key="3">
    <source>
        <dbReference type="EMBL" id="JAG24825.1"/>
    </source>
</evidence>
<sequence length="129" mass="14353">RDLARQEPILKESQLFRSTRNRPPINIHTLLPSNAVKMEIAPIDNANVIKESSSSKSSSVSEFEKDIGGAHVVQKSANFEAEESSKMVSESVNASVNQSVSQSVVQSVVCPQRRRKENPRKQRVLQNIL</sequence>
<evidence type="ECO:0000313" key="2">
    <source>
        <dbReference type="EMBL" id="JAG21949.1"/>
    </source>
</evidence>
<gene>
    <name evidence="2" type="ORF">CM83_90786</name>
    <name evidence="4" type="ORF">CM83_90863</name>
    <name evidence="3" type="ORF">CM83_90880</name>
</gene>
<dbReference type="AlphaFoldDB" id="A0A0A9Z5U5"/>
<evidence type="ECO:0000313" key="4">
    <source>
        <dbReference type="EMBL" id="JAG38718.1"/>
    </source>
</evidence>
<dbReference type="EMBL" id="GBHO01021655">
    <property type="protein sequence ID" value="JAG21949.1"/>
    <property type="molecule type" value="Transcribed_RNA"/>
</dbReference>
<reference evidence="4" key="2">
    <citation type="submission" date="2014-07" db="EMBL/GenBank/DDBJ databases">
        <authorList>
            <person name="Hull J."/>
        </authorList>
    </citation>
    <scope>NUCLEOTIDE SEQUENCE</scope>
</reference>
<evidence type="ECO:0000256" key="1">
    <source>
        <dbReference type="SAM" id="MobiDB-lite"/>
    </source>
</evidence>